<dbReference type="InterPro" id="IPR002398">
    <property type="entry name" value="Pept_C14"/>
</dbReference>
<dbReference type="GO" id="GO:0050727">
    <property type="term" value="P:regulation of inflammatory response"/>
    <property type="evidence" value="ECO:0007669"/>
    <property type="project" value="TreeGrafter"/>
</dbReference>
<accession>A0AA88N478</accession>
<keyword evidence="3" id="KW-1185">Reference proteome</keyword>
<dbReference type="GO" id="GO:0006508">
    <property type="term" value="P:proteolysis"/>
    <property type="evidence" value="ECO:0007669"/>
    <property type="project" value="InterPro"/>
</dbReference>
<comment type="caution">
    <text evidence="2">The sequence shown here is derived from an EMBL/GenBank/DDBJ whole genome shotgun (WGS) entry which is preliminary data.</text>
</comment>
<dbReference type="GO" id="GO:0072559">
    <property type="term" value="C:NLRP3 inflammasome complex"/>
    <property type="evidence" value="ECO:0007669"/>
    <property type="project" value="TreeGrafter"/>
</dbReference>
<protein>
    <recommendedName>
        <fullName evidence="1">CARD domain-containing protein</fullName>
    </recommendedName>
</protein>
<dbReference type="GO" id="GO:0004197">
    <property type="term" value="F:cysteine-type endopeptidase activity"/>
    <property type="evidence" value="ECO:0007669"/>
    <property type="project" value="InterPro"/>
</dbReference>
<reference evidence="2" key="1">
    <citation type="submission" date="2023-07" db="EMBL/GenBank/DDBJ databases">
        <title>Chromosome-level Genome Assembly of Striped Snakehead (Channa striata).</title>
        <authorList>
            <person name="Liu H."/>
        </authorList>
    </citation>
    <scope>NUCLEOTIDE SEQUENCE</scope>
    <source>
        <strain evidence="2">Gz</strain>
        <tissue evidence="2">Muscle</tissue>
    </source>
</reference>
<sequence length="93" mass="10341">MADGELARIRTEFVKKISVPVLKQLLDGLLEDGVLNDGEKDSILEENCSREDKARQLIDTVKKKGNEASRKMISHLQDRDPTLFSQLGLSSSA</sequence>
<dbReference type="GO" id="GO:0072557">
    <property type="term" value="C:IPAF inflammasome complex"/>
    <property type="evidence" value="ECO:0007669"/>
    <property type="project" value="TreeGrafter"/>
</dbReference>
<evidence type="ECO:0000259" key="1">
    <source>
        <dbReference type="PROSITE" id="PS50209"/>
    </source>
</evidence>
<dbReference type="PANTHER" id="PTHR47901:SF3">
    <property type="entry name" value="CASPASE-1"/>
    <property type="match status" value="1"/>
</dbReference>
<dbReference type="SMART" id="SM00114">
    <property type="entry name" value="CARD"/>
    <property type="match status" value="1"/>
</dbReference>
<gene>
    <name evidence="2" type="ORF">Q5P01_010304</name>
</gene>
<feature type="domain" description="CARD" evidence="1">
    <location>
        <begin position="1"/>
        <end position="91"/>
    </location>
</feature>
<dbReference type="EMBL" id="JAUPFM010000007">
    <property type="protein sequence ID" value="KAK2847305.1"/>
    <property type="molecule type" value="Genomic_DNA"/>
</dbReference>
<dbReference type="InterPro" id="IPR001315">
    <property type="entry name" value="CARD"/>
</dbReference>
<dbReference type="GO" id="GO:0042981">
    <property type="term" value="P:regulation of apoptotic process"/>
    <property type="evidence" value="ECO:0007669"/>
    <property type="project" value="InterPro"/>
</dbReference>
<name>A0AA88N478_CHASR</name>
<dbReference type="InterPro" id="IPR011029">
    <property type="entry name" value="DEATH-like_dom_sf"/>
</dbReference>
<dbReference type="SUPFAM" id="SSF47986">
    <property type="entry name" value="DEATH domain"/>
    <property type="match status" value="1"/>
</dbReference>
<dbReference type="GO" id="GO:0097169">
    <property type="term" value="C:AIM2 inflammasome complex"/>
    <property type="evidence" value="ECO:0007669"/>
    <property type="project" value="TreeGrafter"/>
</dbReference>
<proteinExistence type="predicted"/>
<dbReference type="Proteomes" id="UP001187415">
    <property type="component" value="Unassembled WGS sequence"/>
</dbReference>
<organism evidence="2 3">
    <name type="scientific">Channa striata</name>
    <name type="common">Snakehead murrel</name>
    <name type="synonym">Ophicephalus striatus</name>
    <dbReference type="NCBI Taxonomy" id="64152"/>
    <lineage>
        <taxon>Eukaryota</taxon>
        <taxon>Metazoa</taxon>
        <taxon>Chordata</taxon>
        <taxon>Craniata</taxon>
        <taxon>Vertebrata</taxon>
        <taxon>Euteleostomi</taxon>
        <taxon>Actinopterygii</taxon>
        <taxon>Neopterygii</taxon>
        <taxon>Teleostei</taxon>
        <taxon>Neoteleostei</taxon>
        <taxon>Acanthomorphata</taxon>
        <taxon>Anabantaria</taxon>
        <taxon>Anabantiformes</taxon>
        <taxon>Channoidei</taxon>
        <taxon>Channidae</taxon>
        <taxon>Channa</taxon>
    </lineage>
</organism>
<dbReference type="Pfam" id="PF00619">
    <property type="entry name" value="CARD"/>
    <property type="match status" value="1"/>
</dbReference>
<dbReference type="PANTHER" id="PTHR47901">
    <property type="entry name" value="CASPASE RECRUITMENT DOMAIN-CONTAINING PROTEIN 18"/>
    <property type="match status" value="1"/>
</dbReference>
<dbReference type="PROSITE" id="PS50209">
    <property type="entry name" value="CARD"/>
    <property type="match status" value="1"/>
</dbReference>
<dbReference type="Gene3D" id="1.10.533.10">
    <property type="entry name" value="Death Domain, Fas"/>
    <property type="match status" value="1"/>
</dbReference>
<evidence type="ECO:0000313" key="3">
    <source>
        <dbReference type="Proteomes" id="UP001187415"/>
    </source>
</evidence>
<dbReference type="AlphaFoldDB" id="A0AA88N478"/>
<evidence type="ECO:0000313" key="2">
    <source>
        <dbReference type="EMBL" id="KAK2847305.1"/>
    </source>
</evidence>